<dbReference type="PROSITE" id="PS00860">
    <property type="entry name" value="GTP_CYCLOHYDROL_1_2"/>
    <property type="match status" value="1"/>
</dbReference>
<dbReference type="InterPro" id="IPR001474">
    <property type="entry name" value="GTP_CycHdrlase_I"/>
</dbReference>
<dbReference type="AlphaFoldDB" id="A0A0N0S6G0"/>
<keyword evidence="10" id="KW-1185">Reference proteome</keyword>
<dbReference type="EC" id="3.5.4.16" evidence="3"/>
<evidence type="ECO:0000256" key="6">
    <source>
        <dbReference type="ARBA" id="ARBA00022801"/>
    </source>
</evidence>
<dbReference type="UniPathway" id="UPA00848">
    <property type="reaction ID" value="UER00151"/>
</dbReference>
<reference evidence="9 10" key="1">
    <citation type="submission" date="2015-07" db="EMBL/GenBank/DDBJ databases">
        <authorList>
            <person name="Noorani M."/>
        </authorList>
    </citation>
    <scope>NUCLEOTIDE SEQUENCE [LARGE SCALE GENOMIC DNA]</scope>
    <source>
        <strain evidence="9 10">NRRL B-24567</strain>
    </source>
</reference>
<dbReference type="RefSeq" id="WP_030819519.1">
    <property type="nucleotide sequence ID" value="NZ_LGCN01000001.1"/>
</dbReference>
<dbReference type="GO" id="GO:0008270">
    <property type="term" value="F:zinc ion binding"/>
    <property type="evidence" value="ECO:0007669"/>
    <property type="project" value="TreeGrafter"/>
</dbReference>
<proteinExistence type="predicted"/>
<keyword evidence="5" id="KW-0554">One-carbon metabolism</keyword>
<keyword evidence="6 9" id="KW-0378">Hydrolase</keyword>
<dbReference type="OrthoDB" id="9801207at2"/>
<accession>A0A0N0S6G0</accession>
<evidence type="ECO:0000256" key="2">
    <source>
        <dbReference type="ARBA" id="ARBA00005080"/>
    </source>
</evidence>
<organism evidence="9 10">
    <name type="scientific">Streptomyces caelestis</name>
    <dbReference type="NCBI Taxonomy" id="36816"/>
    <lineage>
        <taxon>Bacteria</taxon>
        <taxon>Bacillati</taxon>
        <taxon>Actinomycetota</taxon>
        <taxon>Actinomycetes</taxon>
        <taxon>Kitasatosporales</taxon>
        <taxon>Streptomycetaceae</taxon>
        <taxon>Streptomyces</taxon>
    </lineage>
</organism>
<dbReference type="PATRIC" id="fig|36816.3.peg.156"/>
<evidence type="ECO:0000256" key="3">
    <source>
        <dbReference type="ARBA" id="ARBA00012715"/>
    </source>
</evidence>
<evidence type="ECO:0000313" key="10">
    <source>
        <dbReference type="Proteomes" id="UP000037773"/>
    </source>
</evidence>
<evidence type="ECO:0000313" key="9">
    <source>
        <dbReference type="EMBL" id="KOT46760.1"/>
    </source>
</evidence>
<comment type="catalytic activity">
    <reaction evidence="1">
        <text>GTP + H2O = 7,8-dihydroneopterin 3'-triphosphate + formate + H(+)</text>
        <dbReference type="Rhea" id="RHEA:17473"/>
        <dbReference type="ChEBI" id="CHEBI:15377"/>
        <dbReference type="ChEBI" id="CHEBI:15378"/>
        <dbReference type="ChEBI" id="CHEBI:15740"/>
        <dbReference type="ChEBI" id="CHEBI:37565"/>
        <dbReference type="ChEBI" id="CHEBI:58462"/>
        <dbReference type="EC" id="3.5.4.16"/>
    </reaction>
</comment>
<dbReference type="Pfam" id="PF01227">
    <property type="entry name" value="GTP_cyclohydroI"/>
    <property type="match status" value="1"/>
</dbReference>
<dbReference type="GO" id="GO:0006729">
    <property type="term" value="P:tetrahydrobiopterin biosynthetic process"/>
    <property type="evidence" value="ECO:0007669"/>
    <property type="project" value="TreeGrafter"/>
</dbReference>
<evidence type="ECO:0000256" key="5">
    <source>
        <dbReference type="ARBA" id="ARBA00022563"/>
    </source>
</evidence>
<dbReference type="EMBL" id="LGCN01000001">
    <property type="protein sequence ID" value="KOT46760.1"/>
    <property type="molecule type" value="Genomic_DNA"/>
</dbReference>
<dbReference type="PANTHER" id="PTHR11109">
    <property type="entry name" value="GTP CYCLOHYDROLASE I"/>
    <property type="match status" value="1"/>
</dbReference>
<gene>
    <name evidence="9" type="ORF">ADK41_00730</name>
</gene>
<dbReference type="Proteomes" id="UP000037773">
    <property type="component" value="Unassembled WGS sequence"/>
</dbReference>
<dbReference type="SUPFAM" id="SSF55620">
    <property type="entry name" value="Tetrahydrobiopterin biosynthesis enzymes-like"/>
    <property type="match status" value="1"/>
</dbReference>
<evidence type="ECO:0000256" key="1">
    <source>
        <dbReference type="ARBA" id="ARBA00001052"/>
    </source>
</evidence>
<dbReference type="Gene3D" id="1.10.286.10">
    <property type="match status" value="1"/>
</dbReference>
<evidence type="ECO:0000256" key="7">
    <source>
        <dbReference type="ARBA" id="ARBA00030854"/>
    </source>
</evidence>
<protein>
    <recommendedName>
        <fullName evidence="4">GTP cyclohydrolase 1</fullName>
        <ecNumber evidence="3">3.5.4.16</ecNumber>
    </recommendedName>
    <alternativeName>
        <fullName evidence="7">GTP cyclohydrolase I</fullName>
    </alternativeName>
</protein>
<feature type="domain" description="GTP cyclohydrolase I" evidence="8">
    <location>
        <begin position="20"/>
        <end position="189"/>
    </location>
</feature>
<dbReference type="InterPro" id="IPR020602">
    <property type="entry name" value="GTP_CycHdrlase_I_dom"/>
</dbReference>
<comment type="pathway">
    <text evidence="2">Cofactor biosynthesis; 7,8-dihydroneopterin triphosphate biosynthesis; 7,8-dihydroneopterin triphosphate from GTP: step 1/1.</text>
</comment>
<dbReference type="FunFam" id="3.30.1130.10:FF:000001">
    <property type="entry name" value="GTP cyclohydrolase 1"/>
    <property type="match status" value="1"/>
</dbReference>
<dbReference type="PANTHER" id="PTHR11109:SF7">
    <property type="entry name" value="GTP CYCLOHYDROLASE 1"/>
    <property type="match status" value="1"/>
</dbReference>
<dbReference type="InterPro" id="IPR043134">
    <property type="entry name" value="GTP-CH-I_N"/>
</dbReference>
<dbReference type="InterPro" id="IPR018234">
    <property type="entry name" value="GTP_CycHdrlase_I_CS"/>
</dbReference>
<evidence type="ECO:0000259" key="8">
    <source>
        <dbReference type="Pfam" id="PF01227"/>
    </source>
</evidence>
<dbReference type="InterPro" id="IPR043133">
    <property type="entry name" value="GTP-CH-I_C/QueF"/>
</dbReference>
<evidence type="ECO:0000256" key="4">
    <source>
        <dbReference type="ARBA" id="ARBA00017272"/>
    </source>
</evidence>
<dbReference type="NCBIfam" id="NF006826">
    <property type="entry name" value="PRK09347.1-3"/>
    <property type="match status" value="1"/>
</dbReference>
<dbReference type="Gene3D" id="3.30.1130.10">
    <property type="match status" value="1"/>
</dbReference>
<dbReference type="GO" id="GO:0046654">
    <property type="term" value="P:tetrahydrofolate biosynthetic process"/>
    <property type="evidence" value="ECO:0007669"/>
    <property type="project" value="InterPro"/>
</dbReference>
<dbReference type="GO" id="GO:0005525">
    <property type="term" value="F:GTP binding"/>
    <property type="evidence" value="ECO:0007669"/>
    <property type="project" value="TreeGrafter"/>
</dbReference>
<dbReference type="GO" id="GO:0006730">
    <property type="term" value="P:one-carbon metabolic process"/>
    <property type="evidence" value="ECO:0007669"/>
    <property type="project" value="UniProtKB-KW"/>
</dbReference>
<comment type="caution">
    <text evidence="9">The sequence shown here is derived from an EMBL/GenBank/DDBJ whole genome shotgun (WGS) entry which is preliminary data.</text>
</comment>
<sequence>MTTTDTRLPTTGGIDIGEVEALYRKLLVALGQDVDSEGLRDTPARVARFWKDFLQHDPGTTDTAFTHQESGGQYVVVSGIRAWSLCQHHLLPFRLDVHIGYVPAGRVLGLSKLPRIVQTYAHRLQIQEALTTQVAHEVAALSGSGDVGVWSVGEHLCMAMRGVRDQAARTTTACLLGRLESDDRLAERLRTAAFLPLGAR</sequence>
<dbReference type="GO" id="GO:0005737">
    <property type="term" value="C:cytoplasm"/>
    <property type="evidence" value="ECO:0007669"/>
    <property type="project" value="TreeGrafter"/>
</dbReference>
<dbReference type="GO" id="GO:0003934">
    <property type="term" value="F:GTP cyclohydrolase I activity"/>
    <property type="evidence" value="ECO:0007669"/>
    <property type="project" value="UniProtKB-EC"/>
</dbReference>
<name>A0A0N0S6G0_9ACTN</name>